<dbReference type="Pfam" id="PF01169">
    <property type="entry name" value="GDT1"/>
    <property type="match status" value="2"/>
</dbReference>
<keyword evidence="3 6" id="KW-0812">Transmembrane</keyword>
<dbReference type="RefSeq" id="WP_208843322.1">
    <property type="nucleotide sequence ID" value="NZ_CP072133.1"/>
</dbReference>
<proteinExistence type="inferred from homology"/>
<evidence type="ECO:0000256" key="3">
    <source>
        <dbReference type="ARBA" id="ARBA00022692"/>
    </source>
</evidence>
<evidence type="ECO:0000256" key="4">
    <source>
        <dbReference type="ARBA" id="ARBA00022989"/>
    </source>
</evidence>
<dbReference type="PANTHER" id="PTHR12608:SF1">
    <property type="entry name" value="TRANSMEMBRANE PROTEIN 165"/>
    <property type="match status" value="1"/>
</dbReference>
<accession>A0A975DH06</accession>
<evidence type="ECO:0000256" key="5">
    <source>
        <dbReference type="ARBA" id="ARBA00023136"/>
    </source>
</evidence>
<keyword evidence="5 6" id="KW-0472">Membrane</keyword>
<dbReference type="GO" id="GO:0046873">
    <property type="term" value="F:metal ion transmembrane transporter activity"/>
    <property type="evidence" value="ECO:0007669"/>
    <property type="project" value="InterPro"/>
</dbReference>
<dbReference type="GO" id="GO:0016020">
    <property type="term" value="C:membrane"/>
    <property type="evidence" value="ECO:0007669"/>
    <property type="project" value="UniProtKB-SubCell"/>
</dbReference>
<evidence type="ECO:0000256" key="1">
    <source>
        <dbReference type="ARBA" id="ARBA00004141"/>
    </source>
</evidence>
<gene>
    <name evidence="7" type="ORF">J5O05_01655</name>
</gene>
<comment type="subcellular location">
    <subcellularLocation>
        <location evidence="1 6">Membrane</location>
        <topology evidence="1 6">Multi-pass membrane protein</topology>
    </subcellularLocation>
</comment>
<evidence type="ECO:0000313" key="7">
    <source>
        <dbReference type="EMBL" id="QTH71698.1"/>
    </source>
</evidence>
<feature type="transmembrane region" description="Helical" evidence="6">
    <location>
        <begin position="67"/>
        <end position="84"/>
    </location>
</feature>
<reference evidence="7" key="1">
    <citation type="submission" date="2021-03" db="EMBL/GenBank/DDBJ databases">
        <title>Complete Genome of Pseudoalteromonas xiamenensis STKMTI.2, a new potential marine bacterium producing anti-Vibrio compounds.</title>
        <authorList>
            <person name="Handayani D.P."/>
            <person name="Isnansetyo A."/>
            <person name="Istiqomah I."/>
            <person name="Jumina J."/>
        </authorList>
    </citation>
    <scope>NUCLEOTIDE SEQUENCE</scope>
    <source>
        <strain evidence="7">STKMTI.2</strain>
    </source>
</reference>
<keyword evidence="4 6" id="KW-1133">Transmembrane helix</keyword>
<dbReference type="InterPro" id="IPR001727">
    <property type="entry name" value="GDT1-like"/>
</dbReference>
<evidence type="ECO:0000313" key="8">
    <source>
        <dbReference type="Proteomes" id="UP000664904"/>
    </source>
</evidence>
<keyword evidence="8" id="KW-1185">Reference proteome</keyword>
<evidence type="ECO:0000256" key="6">
    <source>
        <dbReference type="RuleBase" id="RU365102"/>
    </source>
</evidence>
<dbReference type="EMBL" id="CP072133">
    <property type="protein sequence ID" value="QTH71698.1"/>
    <property type="molecule type" value="Genomic_DNA"/>
</dbReference>
<feature type="transmembrane region" description="Helical" evidence="6">
    <location>
        <begin position="96"/>
        <end position="112"/>
    </location>
</feature>
<feature type="transmembrane region" description="Helical" evidence="6">
    <location>
        <begin position="35"/>
        <end position="55"/>
    </location>
</feature>
<dbReference type="PANTHER" id="PTHR12608">
    <property type="entry name" value="TRANSMEMBRANE PROTEIN HTP-1 RELATED"/>
    <property type="match status" value="1"/>
</dbReference>
<name>A0A975DH06_9GAMM</name>
<organism evidence="7 8">
    <name type="scientific">Pseudoalteromonas xiamenensis</name>
    <dbReference type="NCBI Taxonomy" id="882626"/>
    <lineage>
        <taxon>Bacteria</taxon>
        <taxon>Pseudomonadati</taxon>
        <taxon>Pseudomonadota</taxon>
        <taxon>Gammaproteobacteria</taxon>
        <taxon>Alteromonadales</taxon>
        <taxon>Pseudoalteromonadaceae</taxon>
        <taxon>Pseudoalteromonas</taxon>
    </lineage>
</organism>
<dbReference type="AlphaFoldDB" id="A0A975DH06"/>
<feature type="transmembrane region" description="Helical" evidence="6">
    <location>
        <begin position="165"/>
        <end position="183"/>
    </location>
</feature>
<comment type="similarity">
    <text evidence="2 6">Belongs to the GDT1 family.</text>
</comment>
<sequence length="184" mass="20205">MEQFLISTLTVTLAEIGDKTQLLSLFLILKYKKPFQIALGILLATILNHLATAYLGVAISDLFNSSYFQYFLSLSFVLLGIWLLFPDKEDDVDNRFDQFGIFAATCVLFFIAELGDKTQFATALLASQFQSIWLVTLGSTLGMLLANIPVLIFGEALIKKAPLKLFRALAAITAIAVGIAGFIL</sequence>
<dbReference type="Proteomes" id="UP000664904">
    <property type="component" value="Chromosome"/>
</dbReference>
<protein>
    <recommendedName>
        <fullName evidence="6">GDT1 family protein</fullName>
    </recommendedName>
</protein>
<feature type="transmembrane region" description="Helical" evidence="6">
    <location>
        <begin position="132"/>
        <end position="153"/>
    </location>
</feature>
<evidence type="ECO:0000256" key="2">
    <source>
        <dbReference type="ARBA" id="ARBA00009190"/>
    </source>
</evidence>
<dbReference type="KEGG" id="pxi:J5O05_01655"/>